<gene>
    <name evidence="1" type="primary">Acey_s0075.g955</name>
    <name evidence="1" type="ORF">Y032_0075g955</name>
</gene>
<name>A0A016TW50_9BILA</name>
<dbReference type="AlphaFoldDB" id="A0A016TW50"/>
<protein>
    <submittedName>
        <fullName evidence="1">Uncharacterized protein</fullName>
    </submittedName>
</protein>
<reference evidence="2" key="1">
    <citation type="journal article" date="2015" name="Nat. Genet.">
        <title>The genome and transcriptome of the zoonotic hookworm Ancylostoma ceylanicum identify infection-specific gene families.</title>
        <authorList>
            <person name="Schwarz E.M."/>
            <person name="Hu Y."/>
            <person name="Antoshechkin I."/>
            <person name="Miller M.M."/>
            <person name="Sternberg P.W."/>
            <person name="Aroian R.V."/>
        </authorList>
    </citation>
    <scope>NUCLEOTIDE SEQUENCE</scope>
    <source>
        <strain evidence="2">HY135</strain>
    </source>
</reference>
<evidence type="ECO:0000313" key="2">
    <source>
        <dbReference type="Proteomes" id="UP000024635"/>
    </source>
</evidence>
<accession>A0A016TW50</accession>
<dbReference type="Proteomes" id="UP000024635">
    <property type="component" value="Unassembled WGS sequence"/>
</dbReference>
<proteinExistence type="predicted"/>
<evidence type="ECO:0000313" key="1">
    <source>
        <dbReference type="EMBL" id="EYC06553.1"/>
    </source>
</evidence>
<keyword evidence="2" id="KW-1185">Reference proteome</keyword>
<sequence>MFPPYILYCSKARFFLFLPIHYYSNPQIFAVVFGLELKCTCLLKFVPYCFVDSYSIARERLGYKILPTYAGGNTEQNGSPVLAQVI</sequence>
<comment type="caution">
    <text evidence="1">The sequence shown here is derived from an EMBL/GenBank/DDBJ whole genome shotgun (WGS) entry which is preliminary data.</text>
</comment>
<organism evidence="1 2">
    <name type="scientific">Ancylostoma ceylanicum</name>
    <dbReference type="NCBI Taxonomy" id="53326"/>
    <lineage>
        <taxon>Eukaryota</taxon>
        <taxon>Metazoa</taxon>
        <taxon>Ecdysozoa</taxon>
        <taxon>Nematoda</taxon>
        <taxon>Chromadorea</taxon>
        <taxon>Rhabditida</taxon>
        <taxon>Rhabditina</taxon>
        <taxon>Rhabditomorpha</taxon>
        <taxon>Strongyloidea</taxon>
        <taxon>Ancylostomatidae</taxon>
        <taxon>Ancylostomatinae</taxon>
        <taxon>Ancylostoma</taxon>
    </lineage>
</organism>
<dbReference type="EMBL" id="JARK01001411">
    <property type="protein sequence ID" value="EYC06553.1"/>
    <property type="molecule type" value="Genomic_DNA"/>
</dbReference>